<reference evidence="2 3" key="1">
    <citation type="journal article" date="2016" name="Front. Microbiol.">
        <title>Comparative Genomics Analysis of Streptomyces Species Reveals Their Adaptation to the Marine Environment and Their Diversity at the Genomic Level.</title>
        <authorList>
            <person name="Tian X."/>
            <person name="Zhang Z."/>
            <person name="Yang T."/>
            <person name="Chen M."/>
            <person name="Li J."/>
            <person name="Chen F."/>
            <person name="Yang J."/>
            <person name="Li W."/>
            <person name="Zhang B."/>
            <person name="Zhang Z."/>
            <person name="Wu J."/>
            <person name="Zhang C."/>
            <person name="Long L."/>
            <person name="Xiao J."/>
        </authorList>
    </citation>
    <scope>NUCLEOTIDE SEQUENCE [LARGE SCALE GENOMIC DNA]</scope>
    <source>
        <strain evidence="2 3">SCSIO M10379</strain>
    </source>
</reference>
<evidence type="ECO:0000259" key="1">
    <source>
        <dbReference type="Pfam" id="PF13460"/>
    </source>
</evidence>
<dbReference type="PANTHER" id="PTHR43162">
    <property type="match status" value="1"/>
</dbReference>
<sequence>MFVVVGATGKVGGQVAAQLAARGVGVRALVRDPAAARLPAGVEVVRGDLADPASLTRALAGAEVAGVFLVWPLAGPRGAAEAVGALAAHTRRIVYLSTRGVPEDDTAESAEDIPGTHAALERLVRASGAEWTLLRPGGFAGNTLMWAPQIRAGAPVRTASPQAARTLVHEADIAAAAVRALLTGDLVGAAPELTGPELLTQAEQIALIGEVLGRSVQVEKVTRGQARADLVAAGLPESYADGILDAHEAMETRPETVAPGAAALLGRPPRDFRRWVADHAADFR</sequence>
<protein>
    <recommendedName>
        <fullName evidence="1">NAD(P)-binding domain-containing protein</fullName>
    </recommendedName>
</protein>
<evidence type="ECO:0000313" key="3">
    <source>
        <dbReference type="Proteomes" id="UP000175829"/>
    </source>
</evidence>
<dbReference type="EMBL" id="LJGV01000022">
    <property type="protein sequence ID" value="OEV01428.1"/>
    <property type="molecule type" value="Genomic_DNA"/>
</dbReference>
<dbReference type="InterPro" id="IPR036291">
    <property type="entry name" value="NAD(P)-bd_dom_sf"/>
</dbReference>
<dbReference type="InterPro" id="IPR051604">
    <property type="entry name" value="Ergot_Alk_Oxidoreductase"/>
</dbReference>
<proteinExistence type="predicted"/>
<dbReference type="Pfam" id="PF13460">
    <property type="entry name" value="NAD_binding_10"/>
    <property type="match status" value="1"/>
</dbReference>
<evidence type="ECO:0000313" key="2">
    <source>
        <dbReference type="EMBL" id="OEV01428.1"/>
    </source>
</evidence>
<dbReference type="Proteomes" id="UP000175829">
    <property type="component" value="Unassembled WGS sequence"/>
</dbReference>
<organism evidence="2 3">
    <name type="scientific">Streptomyces qinglanensis</name>
    <dbReference type="NCBI Taxonomy" id="943816"/>
    <lineage>
        <taxon>Bacteria</taxon>
        <taxon>Bacillati</taxon>
        <taxon>Actinomycetota</taxon>
        <taxon>Actinomycetes</taxon>
        <taxon>Kitasatosporales</taxon>
        <taxon>Streptomycetaceae</taxon>
        <taxon>Streptomyces</taxon>
    </lineage>
</organism>
<feature type="domain" description="NAD(P)-binding" evidence="1">
    <location>
        <begin position="6"/>
        <end position="181"/>
    </location>
</feature>
<dbReference type="PATRIC" id="fig|943816.4.peg.3514"/>
<dbReference type="Gene3D" id="3.40.50.720">
    <property type="entry name" value="NAD(P)-binding Rossmann-like Domain"/>
    <property type="match status" value="1"/>
</dbReference>
<dbReference type="SUPFAM" id="SSF51735">
    <property type="entry name" value="NAD(P)-binding Rossmann-fold domains"/>
    <property type="match status" value="1"/>
</dbReference>
<comment type="caution">
    <text evidence="2">The sequence shown here is derived from an EMBL/GenBank/DDBJ whole genome shotgun (WGS) entry which is preliminary data.</text>
</comment>
<dbReference type="PANTHER" id="PTHR43162:SF1">
    <property type="entry name" value="PRESTALK A DIFFERENTIATION PROTEIN A"/>
    <property type="match status" value="1"/>
</dbReference>
<dbReference type="AlphaFoldDB" id="A0A1E7KBW4"/>
<dbReference type="InterPro" id="IPR016040">
    <property type="entry name" value="NAD(P)-bd_dom"/>
</dbReference>
<name>A0A1E7KBW4_9ACTN</name>
<accession>A0A1E7KBW4</accession>
<gene>
    <name evidence="2" type="ORF">AN217_19975</name>
</gene>